<feature type="domain" description="Era-type G" evidence="12">
    <location>
        <begin position="8"/>
        <end position="174"/>
    </location>
</feature>
<keyword evidence="7 8" id="KW-0472">Membrane</keyword>
<evidence type="ECO:0000259" key="11">
    <source>
        <dbReference type="PROSITE" id="PS50823"/>
    </source>
</evidence>
<dbReference type="SUPFAM" id="SSF52540">
    <property type="entry name" value="P-loop containing nucleoside triphosphate hydrolases"/>
    <property type="match status" value="1"/>
</dbReference>
<feature type="region of interest" description="G4" evidence="9">
    <location>
        <begin position="124"/>
        <end position="127"/>
    </location>
</feature>
<feature type="binding site" evidence="8">
    <location>
        <begin position="63"/>
        <end position="67"/>
    </location>
    <ligand>
        <name>GTP</name>
        <dbReference type="ChEBI" id="CHEBI:37565"/>
    </ligand>
</feature>
<evidence type="ECO:0000259" key="12">
    <source>
        <dbReference type="PROSITE" id="PS51713"/>
    </source>
</evidence>
<dbReference type="Pfam" id="PF01926">
    <property type="entry name" value="MMR_HSR1"/>
    <property type="match status" value="1"/>
</dbReference>
<comment type="function">
    <text evidence="8">An essential GTPase that binds both GDP and GTP, with rapid nucleotide exchange. Plays a role in 16S rRNA processing and 30S ribosomal subunit biogenesis and possibly also in cell cycle regulation and energy metabolism.</text>
</comment>
<dbReference type="Pfam" id="PF07650">
    <property type="entry name" value="KH_2"/>
    <property type="match status" value="1"/>
</dbReference>
<evidence type="ECO:0000256" key="9">
    <source>
        <dbReference type="PROSITE-ProRule" id="PRU01050"/>
    </source>
</evidence>
<dbReference type="InterPro" id="IPR027417">
    <property type="entry name" value="P-loop_NTPase"/>
</dbReference>
<dbReference type="NCBIfam" id="TIGR00436">
    <property type="entry name" value="era"/>
    <property type="match status" value="1"/>
</dbReference>
<dbReference type="PROSITE" id="PS50823">
    <property type="entry name" value="KH_TYPE_2"/>
    <property type="match status" value="1"/>
</dbReference>
<evidence type="ECO:0000256" key="1">
    <source>
        <dbReference type="ARBA" id="ARBA00007921"/>
    </source>
</evidence>
<dbReference type="InterPro" id="IPR015946">
    <property type="entry name" value="KH_dom-like_a/b"/>
</dbReference>
<dbReference type="HAMAP" id="MF_00367">
    <property type="entry name" value="GTPase_Era"/>
    <property type="match status" value="1"/>
</dbReference>
<dbReference type="CDD" id="cd04163">
    <property type="entry name" value="Era"/>
    <property type="match status" value="1"/>
</dbReference>
<keyword evidence="5 8" id="KW-0694">RNA-binding</keyword>
<feature type="region of interest" description="G5" evidence="9">
    <location>
        <begin position="153"/>
        <end position="155"/>
    </location>
</feature>
<dbReference type="InterPro" id="IPR009019">
    <property type="entry name" value="KH_sf_prok-type"/>
</dbReference>
<dbReference type="PANTHER" id="PTHR42698:SF1">
    <property type="entry name" value="GTPASE ERA, MITOCHONDRIAL"/>
    <property type="match status" value="1"/>
</dbReference>
<keyword evidence="8" id="KW-0699">rRNA-binding</keyword>
<evidence type="ECO:0000313" key="14">
    <source>
        <dbReference type="Proteomes" id="UP000035709"/>
    </source>
</evidence>
<evidence type="ECO:0000313" key="13">
    <source>
        <dbReference type="EMBL" id="BAQ57231.1"/>
    </source>
</evidence>
<dbReference type="FunFam" id="3.40.50.300:FF:000094">
    <property type="entry name" value="GTPase Era"/>
    <property type="match status" value="1"/>
</dbReference>
<dbReference type="InterPro" id="IPR030388">
    <property type="entry name" value="G_ERA_dom"/>
</dbReference>
<dbReference type="PANTHER" id="PTHR42698">
    <property type="entry name" value="GTPASE ERA"/>
    <property type="match status" value="1"/>
</dbReference>
<dbReference type="Gene3D" id="3.40.50.300">
    <property type="entry name" value="P-loop containing nucleotide triphosphate hydrolases"/>
    <property type="match status" value="1"/>
</dbReference>
<dbReference type="FunFam" id="3.30.300.20:FF:000003">
    <property type="entry name" value="GTPase Era"/>
    <property type="match status" value="1"/>
</dbReference>
<dbReference type="InterPro" id="IPR004044">
    <property type="entry name" value="KH_dom_type_2"/>
</dbReference>
<evidence type="ECO:0000256" key="10">
    <source>
        <dbReference type="RuleBase" id="RU003761"/>
    </source>
</evidence>
<comment type="subcellular location">
    <subcellularLocation>
        <location evidence="8">Cytoplasm</location>
    </subcellularLocation>
    <subcellularLocation>
        <location evidence="8">Cell membrane</location>
        <topology evidence="8">Peripheral membrane protein</topology>
    </subcellularLocation>
</comment>
<dbReference type="KEGG" id="lae:LBAT_0842"/>
<dbReference type="SUPFAM" id="SSF54814">
    <property type="entry name" value="Prokaryotic type KH domain (KH-domain type II)"/>
    <property type="match status" value="1"/>
</dbReference>
<dbReference type="GO" id="GO:0005525">
    <property type="term" value="F:GTP binding"/>
    <property type="evidence" value="ECO:0007669"/>
    <property type="project" value="UniProtKB-UniRule"/>
</dbReference>
<evidence type="ECO:0000256" key="4">
    <source>
        <dbReference type="ARBA" id="ARBA00022741"/>
    </source>
</evidence>
<dbReference type="EMBL" id="AP014808">
    <property type="protein sequence ID" value="BAQ57231.1"/>
    <property type="molecule type" value="Genomic_DNA"/>
</dbReference>
<dbReference type="GO" id="GO:0003924">
    <property type="term" value="F:GTPase activity"/>
    <property type="evidence" value="ECO:0007669"/>
    <property type="project" value="UniProtKB-UniRule"/>
</dbReference>
<dbReference type="InterPro" id="IPR006073">
    <property type="entry name" value="GTP-bd"/>
</dbReference>
<dbReference type="InterPro" id="IPR005662">
    <property type="entry name" value="GTPase_Era-like"/>
</dbReference>
<comment type="similarity">
    <text evidence="1 8 9 10">Belongs to the TRAFAC class TrmE-Era-EngA-EngB-Septin-like GTPase superfamily. Era GTPase family.</text>
</comment>
<feature type="region of interest" description="G2" evidence="9">
    <location>
        <begin position="42"/>
        <end position="46"/>
    </location>
</feature>
<evidence type="ECO:0000256" key="3">
    <source>
        <dbReference type="ARBA" id="ARBA00022517"/>
    </source>
</evidence>
<accession>A0A0D6A3C7</accession>
<evidence type="ECO:0000256" key="6">
    <source>
        <dbReference type="ARBA" id="ARBA00023134"/>
    </source>
</evidence>
<evidence type="ECO:0000256" key="8">
    <source>
        <dbReference type="HAMAP-Rule" id="MF_00367"/>
    </source>
</evidence>
<organism evidence="13 14">
    <name type="scientific">Lactobacillus acetotolerans</name>
    <dbReference type="NCBI Taxonomy" id="1600"/>
    <lineage>
        <taxon>Bacteria</taxon>
        <taxon>Bacillati</taxon>
        <taxon>Bacillota</taxon>
        <taxon>Bacilli</taxon>
        <taxon>Lactobacillales</taxon>
        <taxon>Lactobacillaceae</taxon>
        <taxon>Lactobacillus</taxon>
    </lineage>
</organism>
<evidence type="ECO:0000256" key="5">
    <source>
        <dbReference type="ARBA" id="ARBA00022884"/>
    </source>
</evidence>
<dbReference type="OrthoDB" id="9805918at2"/>
<feature type="domain" description="KH type-2" evidence="11">
    <location>
        <begin position="197"/>
        <end position="282"/>
    </location>
</feature>
<dbReference type="NCBIfam" id="TIGR00231">
    <property type="entry name" value="small_GTP"/>
    <property type="match status" value="1"/>
</dbReference>
<protein>
    <recommendedName>
        <fullName evidence="2 8">GTPase Era</fullName>
    </recommendedName>
</protein>
<name>A0A0D6A3C7_9LACO</name>
<dbReference type="GO" id="GO:0070181">
    <property type="term" value="F:small ribosomal subunit rRNA binding"/>
    <property type="evidence" value="ECO:0007669"/>
    <property type="project" value="UniProtKB-UniRule"/>
</dbReference>
<comment type="subunit">
    <text evidence="8">Monomer.</text>
</comment>
<dbReference type="PATRIC" id="fig|1600.4.peg.864"/>
<dbReference type="RefSeq" id="WP_060459435.1">
    <property type="nucleotide sequence ID" value="NZ_AP014808.1"/>
</dbReference>
<keyword evidence="8" id="KW-0963">Cytoplasm</keyword>
<evidence type="ECO:0000256" key="2">
    <source>
        <dbReference type="ARBA" id="ARBA00020484"/>
    </source>
</evidence>
<dbReference type="AlphaFoldDB" id="A0A0D6A3C7"/>
<keyword evidence="8" id="KW-1003">Cell membrane</keyword>
<dbReference type="NCBIfam" id="NF000908">
    <property type="entry name" value="PRK00089.1"/>
    <property type="match status" value="1"/>
</dbReference>
<dbReference type="CDD" id="cd22534">
    <property type="entry name" value="KH-II_Era"/>
    <property type="match status" value="1"/>
</dbReference>
<dbReference type="PROSITE" id="PS51713">
    <property type="entry name" value="G_ERA"/>
    <property type="match status" value="1"/>
</dbReference>
<keyword evidence="3 8" id="KW-0690">Ribosome biogenesis</keyword>
<feature type="binding site" evidence="8">
    <location>
        <begin position="124"/>
        <end position="127"/>
    </location>
    <ligand>
        <name>GTP</name>
        <dbReference type="ChEBI" id="CHEBI:37565"/>
    </ligand>
</feature>
<dbReference type="GO" id="GO:0043024">
    <property type="term" value="F:ribosomal small subunit binding"/>
    <property type="evidence" value="ECO:0007669"/>
    <property type="project" value="TreeGrafter"/>
</dbReference>
<feature type="region of interest" description="G3" evidence="9">
    <location>
        <begin position="63"/>
        <end position="66"/>
    </location>
</feature>
<keyword evidence="14" id="KW-1185">Reference proteome</keyword>
<dbReference type="GO" id="GO:0005829">
    <property type="term" value="C:cytosol"/>
    <property type="evidence" value="ECO:0007669"/>
    <property type="project" value="TreeGrafter"/>
</dbReference>
<keyword evidence="6 8" id="KW-0342">GTP-binding</keyword>
<reference evidence="13 14" key="1">
    <citation type="submission" date="2015-03" db="EMBL/GenBank/DDBJ databases">
        <title>Complete genome sequence of Lactobacillus acetotolerans NBRC 13120.</title>
        <authorList>
            <person name="Toh H."/>
            <person name="Morita H."/>
            <person name="Fujita N."/>
        </authorList>
    </citation>
    <scope>NUCLEOTIDE SEQUENCE [LARGE SCALE GENOMIC DNA]</scope>
    <source>
        <strain evidence="13 14">NBRC 13120</strain>
    </source>
</reference>
<proteinExistence type="inferred from homology"/>
<dbReference type="STRING" id="1600.LBAT_0842"/>
<dbReference type="Gene3D" id="3.30.300.20">
    <property type="match status" value="1"/>
</dbReference>
<feature type="binding site" evidence="8">
    <location>
        <begin position="16"/>
        <end position="23"/>
    </location>
    <ligand>
        <name>GTP</name>
        <dbReference type="ChEBI" id="CHEBI:37565"/>
    </ligand>
</feature>
<feature type="region of interest" description="G1" evidence="9">
    <location>
        <begin position="16"/>
        <end position="23"/>
    </location>
</feature>
<dbReference type="GO" id="GO:0000028">
    <property type="term" value="P:ribosomal small subunit assembly"/>
    <property type="evidence" value="ECO:0007669"/>
    <property type="project" value="TreeGrafter"/>
</dbReference>
<evidence type="ECO:0000256" key="7">
    <source>
        <dbReference type="ARBA" id="ARBA00023136"/>
    </source>
</evidence>
<keyword evidence="4 8" id="KW-0547">Nucleotide-binding</keyword>
<sequence>MTENKKIKSGFVALVGRPNVGKSTLMNYLVGQKVAITSSKPQTTRNKISGIYTSNDMQVVFVDTPGIFKPRLKLDDYMDKASISSLNEVDLVLFIVEPDEIGKSNEYIGDLLKKVKVPVFLVINKVDKVNPDKLLPIIDSYRKFENFKEYLPISATKGIGISDLLETIHKYLPDGPEYYDPDQITDRPEYFLVAELVREQILKLTAQEVPHATAVKVERMNQHVRGKLKIEATIYVEKDGQKGIIIGKGGKMLKQIGINSRKQIEALLGEKVNLRLWVKVQSKWRSDPSFLKQIGYDKKELS</sequence>
<dbReference type="Proteomes" id="UP000035709">
    <property type="component" value="Chromosome"/>
</dbReference>
<dbReference type="PRINTS" id="PR00326">
    <property type="entry name" value="GTP1OBG"/>
</dbReference>
<dbReference type="InterPro" id="IPR005225">
    <property type="entry name" value="Small_GTP-bd"/>
</dbReference>
<dbReference type="GO" id="GO:0005886">
    <property type="term" value="C:plasma membrane"/>
    <property type="evidence" value="ECO:0007669"/>
    <property type="project" value="UniProtKB-SubCell"/>
</dbReference>
<gene>
    <name evidence="8" type="primary">era</name>
    <name evidence="13" type="ORF">LBAT_0842</name>
</gene>